<dbReference type="AlphaFoldDB" id="A0A347WH17"/>
<geneLocation type="plasmid" evidence="1 2">
    <name>unnamed3</name>
</geneLocation>
<keyword evidence="2" id="KW-1185">Reference proteome</keyword>
<sequence>MPDTHPTARRILRAILPPPQTPKHREDRLKALAGAFQTLALGAVGVGFLTPMITDYTALNPTHVLLSCLLSLIFEGISLTLLAYIPYDSGDDAVSPKGDNNG</sequence>
<protein>
    <submittedName>
        <fullName evidence="1">Uncharacterized protein</fullName>
    </submittedName>
</protein>
<name>A0A347WH17_9PROT</name>
<proteinExistence type="predicted"/>
<reference evidence="1 2" key="1">
    <citation type="submission" date="2017-08" db="EMBL/GenBank/DDBJ databases">
        <title>Complete genome sequence of Gluconacetobacter saccharivorans CV1 isolated from Fermented Vinegar.</title>
        <authorList>
            <person name="Kim S.-Y."/>
        </authorList>
    </citation>
    <scope>NUCLEOTIDE SEQUENCE [LARGE SCALE GENOMIC DNA]</scope>
    <source>
        <strain evidence="1 2">CV1</strain>
        <plasmid evidence="1 2">unnamed3</plasmid>
    </source>
</reference>
<organism evidence="1 2">
    <name type="scientific">Komagataeibacter saccharivorans</name>
    <dbReference type="NCBI Taxonomy" id="265959"/>
    <lineage>
        <taxon>Bacteria</taxon>
        <taxon>Pseudomonadati</taxon>
        <taxon>Pseudomonadota</taxon>
        <taxon>Alphaproteobacteria</taxon>
        <taxon>Acetobacterales</taxon>
        <taxon>Acetobacteraceae</taxon>
        <taxon>Komagataeibacter</taxon>
    </lineage>
</organism>
<dbReference type="Proteomes" id="UP000264120">
    <property type="component" value="Plasmid unnamed3"/>
</dbReference>
<dbReference type="KEGG" id="ksc:CD178_03416"/>
<dbReference type="OrthoDB" id="7223257at2"/>
<dbReference type="EMBL" id="CP023039">
    <property type="protein sequence ID" value="AXY24160.1"/>
    <property type="molecule type" value="Genomic_DNA"/>
</dbReference>
<dbReference type="RefSeq" id="WP_102326227.1">
    <property type="nucleotide sequence ID" value="NZ_CP023039.1"/>
</dbReference>
<evidence type="ECO:0000313" key="1">
    <source>
        <dbReference type="EMBL" id="AXY24160.1"/>
    </source>
</evidence>
<evidence type="ECO:0000313" key="2">
    <source>
        <dbReference type="Proteomes" id="UP000264120"/>
    </source>
</evidence>
<accession>A0A347WH17</accession>
<keyword evidence="1" id="KW-0614">Plasmid</keyword>
<gene>
    <name evidence="1" type="ORF">CD178_03416</name>
</gene>